<keyword evidence="9" id="KW-1185">Reference proteome</keyword>
<sequence length="1424" mass="159436">MSQKKYIGLDIGSVSIKAVLINERKEILEDHYVRSHGQSVETFLLVLRDIFNRTHIDDIDGIAITGSGGKLISELMNIAFINEVVAHSQATTTLHPEARTIIEIGGEDSKLMLIEKDVSTGHTKVSDFSMNTMCAAGTGSFLDQQATRLGIAIEKEFGELALKSKNPPRIAGRCSVFAKTDMIHLQQEGTPVHDIVAGLCYAMARNFKSNIGKGKEFFRPIVFQGGVAANVGMVKAFEDVLELKPGELVIPKYFNVMGAIGTVFTLMDKGIHSPFRGLKEVEEYLRSRSAKASSLEPLRSDNYKIVDMIHPVAGDEKVEAYVGVDVGSISTNIVVIDKQKNVLARRYLMTAGRPLEAVKQGLYEVGLEVGDKVVVCGAGTTGSGRYLTGDFIGADIAKNEITAHATAAANVDKNVDTIFEIGGQDSKFIRLENGAIVDFAMNKVCAAGTGSFLEEQAEKLSVSIKGEFSKRALSSCCPSHLGERCTVFMESDLNHHQQRGTSKDDLLAGLSYSVVLNFINRVVEDRKIGNTIFFQGGVAANRGVKAAFEKVTGRKIIVPPHHDIMGAIGSAIIAMEERVWEKSRFKGFDLRHKRYDLSSFVCKDCSNICEIRKVTIDGENPLHYGSRCGKFDDEKTLKKGRHLPRLFRERKDALVNTYKKNKPDQPAGKKIGIPQVSTFHDLYPMWKAFFIELGFDVITSSDTNKDIIYNGVEVITAETCFPIKVAHGHVIDMLNRDIDYLFLPSVINLTHSSPRLTHSYACPYVQCIPYLVRSAIDFKEKKFEVLSPVIHFEYGEEFVDKTLRQIAKSLGRTGEVVEIAIKSAREALQTFHKTLEARGKEILGKLGENEKAFVLISRSYNGCDTGMNLGLPEKLRDLGVLTIPLDFLKLDIEEVSHDYPNMYWKTGQKFLAAARIIARDKRLYPLYITNFGCGPDSFITKFFAKELAGKPCLTIEIDEHSSDVGAITRCEAFIDSLKNVKSVTDRKKLRDDVPVRNVTEKKKRTIYIPYMCDHGRMIAASMRANGVLAEALPMANKQSIDIGRKFTSGKECYPAILTTGDIVKKAMSPDFDPEASAFFMATASGPCRFGQYNKFQRMVLDDLGFPHVPLYTMDQGENYDEDTKSLGTHFRKLAWNGIMYIDLLQKLQRETRPYELQKDETDALYENFVKKAESALEKHQDLVKFAREANIAFANIKVDRSKPRPLIGVIGETYVRCNEFANNFLARNIERLGGEVFIPPFAEWINYIAHCRRESCLFEKDYKGLFGEIISDIVQRYDAYKLTKVFKGRIRHFLKDAPIKELIRRGKPYIDDSYKGDPVLSMGKVIEYVEEGFDGIVNVIPFHCMPGTVVNGVLERFQKDFYGMPCLKLSFDGQEQTNEETRLEAFMHQAYQRMEGKVNSHKHGTVSRRQKSKVSSRPMAVGKG</sequence>
<feature type="domain" description="ATPase BadF/BadG/BcrA/BcrD type" evidence="6">
    <location>
        <begin position="7"/>
        <end position="259"/>
    </location>
</feature>
<gene>
    <name evidence="8" type="ORF">BROSI_A1628</name>
</gene>
<comment type="cofactor">
    <cofactor evidence="1">
        <name>[4Fe-4S] cluster</name>
        <dbReference type="ChEBI" id="CHEBI:49883"/>
    </cofactor>
</comment>
<dbReference type="Pfam" id="PF09989">
    <property type="entry name" value="DUF2229"/>
    <property type="match status" value="1"/>
</dbReference>
<dbReference type="PANTHER" id="PTHR32329">
    <property type="entry name" value="BIFUNCTIONAL PROTEIN [INCLUDES 2-HYDROXYACYL-COA DEHYDRATASE (N-TER) AND ITS ACTIVATOR DOMAIN (C_TERM)-RELATED"/>
    <property type="match status" value="1"/>
</dbReference>
<feature type="domain" description="DUF2229" evidence="7">
    <location>
        <begin position="670"/>
        <end position="887"/>
    </location>
</feature>
<reference evidence="9" key="1">
    <citation type="journal article" date="2015" name="Genome Announc.">
        <title>Draft Genome Sequence of an Anaerobic Ammonium-Oxidizing Bacterium, "Candidatus Brocadia sinica".</title>
        <authorList>
            <person name="Oshiki M."/>
            <person name="Shinyako-Hata K."/>
            <person name="Satoh H."/>
            <person name="Okabe S."/>
        </authorList>
    </citation>
    <scope>NUCLEOTIDE SEQUENCE [LARGE SCALE GENOMIC DNA]</scope>
    <source>
        <strain evidence="9">JPN1</strain>
    </source>
</reference>
<evidence type="ECO:0000313" key="9">
    <source>
        <dbReference type="Proteomes" id="UP000032309"/>
    </source>
</evidence>
<evidence type="ECO:0000259" key="6">
    <source>
        <dbReference type="Pfam" id="PF01869"/>
    </source>
</evidence>
<evidence type="ECO:0000256" key="2">
    <source>
        <dbReference type="ARBA" id="ARBA00022723"/>
    </source>
</evidence>
<dbReference type="InterPro" id="IPR018709">
    <property type="entry name" value="CoA_activase_DUF2229"/>
</dbReference>
<dbReference type="InterPro" id="IPR008275">
    <property type="entry name" value="CoA_E_activase_dom"/>
</dbReference>
<keyword evidence="4" id="KW-0411">Iron-sulfur</keyword>
<dbReference type="Pfam" id="PF01869">
    <property type="entry name" value="BcrAD_BadFG"/>
    <property type="match status" value="2"/>
</dbReference>
<dbReference type="NCBIfam" id="TIGR00241">
    <property type="entry name" value="CoA_E_activ"/>
    <property type="match status" value="2"/>
</dbReference>
<feature type="region of interest" description="Disordered" evidence="5">
    <location>
        <begin position="1397"/>
        <end position="1424"/>
    </location>
</feature>
<accession>A0ABQ0JWQ2</accession>
<protein>
    <submittedName>
        <fullName evidence="8">(R)-2-hydroxyglutaryl-CoA dehydratase activator-related protein</fullName>
    </submittedName>
</protein>
<dbReference type="Gene3D" id="3.30.420.40">
    <property type="match status" value="4"/>
</dbReference>
<evidence type="ECO:0000256" key="5">
    <source>
        <dbReference type="SAM" id="MobiDB-lite"/>
    </source>
</evidence>
<dbReference type="PANTHER" id="PTHR32329:SF7">
    <property type="entry name" value="ACTIVATOR OF 2-HYDROXYACYL-COA-HYDRATASE"/>
    <property type="match status" value="1"/>
</dbReference>
<dbReference type="Proteomes" id="UP000032309">
    <property type="component" value="Unassembled WGS sequence"/>
</dbReference>
<dbReference type="RefSeq" id="WP_082059106.1">
    <property type="nucleotide sequence ID" value="NZ_BAFN01000001.1"/>
</dbReference>
<keyword evidence="2" id="KW-0479">Metal-binding</keyword>
<dbReference type="InterPro" id="IPR002731">
    <property type="entry name" value="ATPase_BadF"/>
</dbReference>
<evidence type="ECO:0000256" key="4">
    <source>
        <dbReference type="ARBA" id="ARBA00023014"/>
    </source>
</evidence>
<name>A0ABQ0JWQ2_9BACT</name>
<comment type="caution">
    <text evidence="8">The sequence shown here is derived from an EMBL/GenBank/DDBJ whole genome shotgun (WGS) entry which is preliminary data.</text>
</comment>
<evidence type="ECO:0000313" key="8">
    <source>
        <dbReference type="EMBL" id="GAN33111.1"/>
    </source>
</evidence>
<keyword evidence="3" id="KW-0408">Iron</keyword>
<dbReference type="InterPro" id="IPR051805">
    <property type="entry name" value="Dehydratase_Activator_Redct"/>
</dbReference>
<evidence type="ECO:0000256" key="1">
    <source>
        <dbReference type="ARBA" id="ARBA00001966"/>
    </source>
</evidence>
<evidence type="ECO:0000259" key="7">
    <source>
        <dbReference type="Pfam" id="PF09989"/>
    </source>
</evidence>
<organism evidence="8 9">
    <name type="scientific">Candidatus Brocadia sinica JPN1</name>
    <dbReference type="NCBI Taxonomy" id="1197129"/>
    <lineage>
        <taxon>Bacteria</taxon>
        <taxon>Pseudomonadati</taxon>
        <taxon>Planctomycetota</taxon>
        <taxon>Candidatus Brocadiia</taxon>
        <taxon>Candidatus Brocadiales</taxon>
        <taxon>Candidatus Brocadiaceae</taxon>
        <taxon>Candidatus Brocadia</taxon>
    </lineage>
</organism>
<feature type="compositionally biased region" description="Basic residues" evidence="5">
    <location>
        <begin position="1399"/>
        <end position="1414"/>
    </location>
</feature>
<dbReference type="InterPro" id="IPR043129">
    <property type="entry name" value="ATPase_NBD"/>
</dbReference>
<dbReference type="Gene3D" id="3.40.50.11900">
    <property type="match status" value="1"/>
</dbReference>
<proteinExistence type="predicted"/>
<dbReference type="SUPFAM" id="SSF53067">
    <property type="entry name" value="Actin-like ATPase domain"/>
    <property type="match status" value="2"/>
</dbReference>
<dbReference type="CDD" id="cd24035">
    <property type="entry name" value="ASKHA_NBD_O66634-like_rpt2"/>
    <property type="match status" value="1"/>
</dbReference>
<evidence type="ECO:0000256" key="3">
    <source>
        <dbReference type="ARBA" id="ARBA00023004"/>
    </source>
</evidence>
<feature type="domain" description="ATPase BadF/BadG/BcrA/BcrD type" evidence="6">
    <location>
        <begin position="322"/>
        <end position="574"/>
    </location>
</feature>
<dbReference type="CDD" id="cd24034">
    <property type="entry name" value="ASKHA_NBD_O66634-like_rpt1"/>
    <property type="match status" value="1"/>
</dbReference>
<dbReference type="EMBL" id="BAFN01000001">
    <property type="protein sequence ID" value="GAN33111.1"/>
    <property type="molecule type" value="Genomic_DNA"/>
</dbReference>